<evidence type="ECO:0000313" key="2">
    <source>
        <dbReference type="EMBL" id="EEG07331.1"/>
    </source>
</evidence>
<name>B9Z716_9NEIS</name>
<organism evidence="2 3">
    <name type="scientific">Pseudogulbenkiania ferrooxidans 2002</name>
    <dbReference type="NCBI Taxonomy" id="279714"/>
    <lineage>
        <taxon>Bacteria</taxon>
        <taxon>Pseudomonadati</taxon>
        <taxon>Pseudomonadota</taxon>
        <taxon>Betaproteobacteria</taxon>
        <taxon>Neisseriales</taxon>
        <taxon>Chromobacteriaceae</taxon>
        <taxon>Pseudogulbenkiania</taxon>
    </lineage>
</organism>
<keyword evidence="3" id="KW-1185">Reference proteome</keyword>
<protein>
    <submittedName>
        <fullName evidence="2">Uncharacterized protein</fullName>
    </submittedName>
</protein>
<feature type="coiled-coil region" evidence="1">
    <location>
        <begin position="92"/>
        <end position="126"/>
    </location>
</feature>
<sequence>MGISGKALGKQYLDSLRDYLSHTTELPTSDDGTLNITDIANKTGVPRQSFYKNARIKQTLEEARQSRNIPNRPVRILEEAAAISASNCTLGSGASEKKAKTLERRVNQLEQQNAALVAENGELRLQLKTLRLQQGREDMAIETGRRIPNPPDGHV</sequence>
<dbReference type="RefSeq" id="WP_008955171.1">
    <property type="nucleotide sequence ID" value="NZ_ACIS01000009.1"/>
</dbReference>
<dbReference type="AlphaFoldDB" id="B9Z716"/>
<evidence type="ECO:0000313" key="3">
    <source>
        <dbReference type="Proteomes" id="UP000003165"/>
    </source>
</evidence>
<dbReference type="Proteomes" id="UP000003165">
    <property type="component" value="Unassembled WGS sequence"/>
</dbReference>
<comment type="caution">
    <text evidence="2">The sequence shown here is derived from an EMBL/GenBank/DDBJ whole genome shotgun (WGS) entry which is preliminary data.</text>
</comment>
<dbReference type="eggNOG" id="ENOG50347T9">
    <property type="taxonomic scope" value="Bacteria"/>
</dbReference>
<dbReference type="InterPro" id="IPR046229">
    <property type="entry name" value="TnpC-like"/>
</dbReference>
<dbReference type="Pfam" id="PF19776">
    <property type="entry name" value="DUF6262"/>
    <property type="match status" value="1"/>
</dbReference>
<reference evidence="2 3" key="1">
    <citation type="submission" date="2009-02" db="EMBL/GenBank/DDBJ databases">
        <title>Sequencing of the draft genome and assembly of Lutiella nitroferrum 2002.</title>
        <authorList>
            <consortium name="US DOE Joint Genome Institute (JGI-PGF)"/>
            <person name="Lucas S."/>
            <person name="Copeland A."/>
            <person name="Lapidus A."/>
            <person name="Glavina del Rio T."/>
            <person name="Tice H."/>
            <person name="Bruce D."/>
            <person name="Goodwin L."/>
            <person name="Pitluck S."/>
            <person name="Larimer F."/>
            <person name="Land M.L."/>
            <person name="Hauser L."/>
            <person name="Coates J.D."/>
        </authorList>
    </citation>
    <scope>NUCLEOTIDE SEQUENCE [LARGE SCALE GENOMIC DNA]</scope>
    <source>
        <strain evidence="2 3">2002</strain>
    </source>
</reference>
<evidence type="ECO:0000256" key="1">
    <source>
        <dbReference type="SAM" id="Coils"/>
    </source>
</evidence>
<accession>B9Z716</accession>
<gene>
    <name evidence="2" type="ORF">FuraDRAFT_3152</name>
</gene>
<dbReference type="EMBL" id="ACIS01000009">
    <property type="protein sequence ID" value="EEG07331.1"/>
    <property type="molecule type" value="Genomic_DNA"/>
</dbReference>
<keyword evidence="1" id="KW-0175">Coiled coil</keyword>
<proteinExistence type="predicted"/>